<feature type="domain" description="18S rRNA (guanine(1575)-N(7))-methyltransferase Bud23 C-terminal" evidence="17">
    <location>
        <begin position="278"/>
        <end position="349"/>
    </location>
</feature>
<comment type="similarity">
    <text evidence="3">Belongs to the class I-like SAM-binding methyltransferase superfamily. BUD23/WBSCR22 family.</text>
</comment>
<reference evidence="19" key="3">
    <citation type="submission" date="2020-05" db="UniProtKB">
        <authorList>
            <consortium name="EnsemblMetazoa"/>
        </authorList>
    </citation>
    <scope>IDENTIFICATION</scope>
    <source>
        <strain evidence="19">Jacobina</strain>
    </source>
</reference>
<keyword evidence="5 18" id="KW-0489">Methyltransferase</keyword>
<comment type="subunit">
    <text evidence="11">Heterodimer with TRMT112; this heterodimerization is necessary for the metabolic stability and activity of the catalytic subunit BUD23. Interacts with GRIP1.</text>
</comment>
<evidence type="ECO:0000256" key="5">
    <source>
        <dbReference type="ARBA" id="ARBA00022603"/>
    </source>
</evidence>
<comment type="function">
    <text evidence="10">S-adenosyl-L-methionine-dependent methyltransferase that specifically methylates the N(7) position of a guanine in 18S rRNA. Requires the methyltransferase adapter protein TRM112 for full rRNA methyltransferase activity. Involved in the pre-rRNA processing steps leading to small-subunit rRNA production independently of its RNA-modifying catalytic activity. Important for biogenesis end export of the 40S ribosomal subunit independent on its methyltransferase activity. Locus-specific steroid receptor coactivator. Potentiates transactivation by glucocorticoid (NR3C1), mineralocorticoid (NR3C2), androgen (AR) and progesterone (PGR) receptors. Required for the maintenance of open chromatin at the TSC22D3/GILZ locus to facilitate NR3C1 loading on the response elements. Required for maintenance of dimethylation on histone H3 'Lys-79' (H3K79me2), although direct histone methyltransferase activity is not observed in vitro.</text>
</comment>
<dbReference type="EMBL" id="AJWK01016953">
    <property type="status" value="NOT_ANNOTATED_CDS"/>
    <property type="molecule type" value="Genomic_DNA"/>
</dbReference>
<proteinExistence type="inferred from homology"/>
<dbReference type="Pfam" id="PF08241">
    <property type="entry name" value="Methyltransf_11"/>
    <property type="match status" value="2"/>
</dbReference>
<keyword evidence="6" id="KW-0808">Transferase</keyword>
<evidence type="ECO:0000256" key="11">
    <source>
        <dbReference type="ARBA" id="ARBA00064164"/>
    </source>
</evidence>
<evidence type="ECO:0000256" key="2">
    <source>
        <dbReference type="ARBA" id="ARBA00004496"/>
    </source>
</evidence>
<feature type="domain" description="Methyltransferase type 11" evidence="16">
    <location>
        <begin position="55"/>
        <end position="97"/>
    </location>
</feature>
<evidence type="ECO:0000313" key="18">
    <source>
        <dbReference type="EMBL" id="MBC1175734.1"/>
    </source>
</evidence>
<keyword evidence="4" id="KW-0963">Cytoplasm</keyword>
<dbReference type="GO" id="GO:0005730">
    <property type="term" value="C:nucleolus"/>
    <property type="evidence" value="ECO:0007669"/>
    <property type="project" value="TreeGrafter"/>
</dbReference>
<evidence type="ECO:0000313" key="20">
    <source>
        <dbReference type="Proteomes" id="UP000092461"/>
    </source>
</evidence>
<evidence type="ECO:0000256" key="13">
    <source>
        <dbReference type="ARBA" id="ARBA00075516"/>
    </source>
</evidence>
<dbReference type="InterPro" id="IPR029063">
    <property type="entry name" value="SAM-dependent_MTases_sf"/>
</dbReference>
<dbReference type="Pfam" id="PF12589">
    <property type="entry name" value="WBS_methylT"/>
    <property type="match status" value="1"/>
</dbReference>
<evidence type="ECO:0000256" key="1">
    <source>
        <dbReference type="ARBA" id="ARBA00004123"/>
    </source>
</evidence>
<evidence type="ECO:0000256" key="10">
    <source>
        <dbReference type="ARBA" id="ARBA00059355"/>
    </source>
</evidence>
<evidence type="ECO:0000259" key="16">
    <source>
        <dbReference type="Pfam" id="PF08241"/>
    </source>
</evidence>
<dbReference type="VEuPathDB" id="VectorBase:LLONM1_007438"/>
<evidence type="ECO:0000256" key="7">
    <source>
        <dbReference type="ARBA" id="ARBA00022691"/>
    </source>
</evidence>
<evidence type="ECO:0000256" key="4">
    <source>
        <dbReference type="ARBA" id="ARBA00022490"/>
    </source>
</evidence>
<dbReference type="CDD" id="cd02440">
    <property type="entry name" value="AdoMet_MTases"/>
    <property type="match status" value="1"/>
</dbReference>
<evidence type="ECO:0000256" key="8">
    <source>
        <dbReference type="ARBA" id="ARBA00023242"/>
    </source>
</evidence>
<dbReference type="GO" id="GO:0070476">
    <property type="term" value="P:rRNA (guanine-N7)-methylation"/>
    <property type="evidence" value="ECO:0007669"/>
    <property type="project" value="InterPro"/>
</dbReference>
<evidence type="ECO:0000256" key="9">
    <source>
        <dbReference type="ARBA" id="ARBA00050374"/>
    </source>
</evidence>
<keyword evidence="20" id="KW-1185">Reference proteome</keyword>
<evidence type="ECO:0000256" key="14">
    <source>
        <dbReference type="ARBA" id="ARBA00081208"/>
    </source>
</evidence>
<keyword evidence="7" id="KW-0949">S-adenosyl-L-methionine</keyword>
<accession>A0A1B0CL63</accession>
<evidence type="ECO:0000313" key="19">
    <source>
        <dbReference type="EnsemblMetazoa" id="LLOJ005350-PA"/>
    </source>
</evidence>
<organism evidence="19 20">
    <name type="scientific">Lutzomyia longipalpis</name>
    <name type="common">Sand fly</name>
    <dbReference type="NCBI Taxonomy" id="7200"/>
    <lineage>
        <taxon>Eukaryota</taxon>
        <taxon>Metazoa</taxon>
        <taxon>Ecdysozoa</taxon>
        <taxon>Arthropoda</taxon>
        <taxon>Hexapoda</taxon>
        <taxon>Insecta</taxon>
        <taxon>Pterygota</taxon>
        <taxon>Neoptera</taxon>
        <taxon>Endopterygota</taxon>
        <taxon>Diptera</taxon>
        <taxon>Nematocera</taxon>
        <taxon>Psychodoidea</taxon>
        <taxon>Psychodidae</taxon>
        <taxon>Lutzomyia</taxon>
        <taxon>Lutzomyia</taxon>
    </lineage>
</organism>
<dbReference type="GO" id="GO:0005737">
    <property type="term" value="C:cytoplasm"/>
    <property type="evidence" value="ECO:0007669"/>
    <property type="project" value="UniProtKB-SubCell"/>
</dbReference>
<dbReference type="VEuPathDB" id="VectorBase:LLOJ005350"/>
<dbReference type="FunFam" id="3.40.50.150:FF:000017">
    <property type="entry name" value="probable 18S rRNA (Guanine-N(7))-methyltransferase"/>
    <property type="match status" value="1"/>
</dbReference>
<dbReference type="InterPro" id="IPR039769">
    <property type="entry name" value="Bud23-like"/>
</dbReference>
<dbReference type="GO" id="GO:0016435">
    <property type="term" value="F:rRNA (guanine) methyltransferase activity"/>
    <property type="evidence" value="ECO:0007669"/>
    <property type="project" value="InterPro"/>
</dbReference>
<feature type="compositionally biased region" description="Basic and acidic residues" evidence="15">
    <location>
        <begin position="334"/>
        <end position="343"/>
    </location>
</feature>
<dbReference type="EMBL" id="GITU01007031">
    <property type="protein sequence ID" value="MBC1175734.1"/>
    <property type="molecule type" value="Transcribed_RNA"/>
</dbReference>
<reference evidence="20" key="1">
    <citation type="submission" date="2012-05" db="EMBL/GenBank/DDBJ databases">
        <title>Whole Genome Assembly of Lutzomyia longipalpis.</title>
        <authorList>
            <person name="Richards S."/>
            <person name="Qu C."/>
            <person name="Dillon R."/>
            <person name="Worley K."/>
            <person name="Scherer S."/>
            <person name="Batterton M."/>
            <person name="Taylor A."/>
            <person name="Hawes A."/>
            <person name="Hernandez B."/>
            <person name="Kovar C."/>
            <person name="Mandapat C."/>
            <person name="Pham C."/>
            <person name="Qu C."/>
            <person name="Jing C."/>
            <person name="Bess C."/>
            <person name="Bandaranaike D."/>
            <person name="Ngo D."/>
            <person name="Ongeri F."/>
            <person name="Arias F."/>
            <person name="Lara F."/>
            <person name="Weissenberger G."/>
            <person name="Kamau G."/>
            <person name="Han H."/>
            <person name="Shen H."/>
            <person name="Dinh H."/>
            <person name="Khalil I."/>
            <person name="Jones J."/>
            <person name="Shafer J."/>
            <person name="Jayaseelan J."/>
            <person name="Quiroz J."/>
            <person name="Blankenburg K."/>
            <person name="Nguyen L."/>
            <person name="Jackson L."/>
            <person name="Francisco L."/>
            <person name="Tang L.-Y."/>
            <person name="Pu L.-L."/>
            <person name="Perales L."/>
            <person name="Lorensuhewa L."/>
            <person name="Munidasa M."/>
            <person name="Coyle M."/>
            <person name="Taylor M."/>
            <person name="Puazo M."/>
            <person name="Firestine M."/>
            <person name="Scheel M."/>
            <person name="Javaid M."/>
            <person name="Wang M."/>
            <person name="Li M."/>
            <person name="Tabassum N."/>
            <person name="Saada N."/>
            <person name="Osuji N."/>
            <person name="Aqrawi P."/>
            <person name="Fu Q."/>
            <person name="Thornton R."/>
            <person name="Raj R."/>
            <person name="Goodspeed R."/>
            <person name="Mata R."/>
            <person name="Najjar R."/>
            <person name="Gubbala S."/>
            <person name="Lee S."/>
            <person name="Denson S."/>
            <person name="Patil S."/>
            <person name="Macmil S."/>
            <person name="Qi S."/>
            <person name="Matskevitch T."/>
            <person name="Palculict T."/>
            <person name="Mathew T."/>
            <person name="Vee V."/>
            <person name="Velamala V."/>
            <person name="Korchina V."/>
            <person name="Cai W."/>
            <person name="Liu W."/>
            <person name="Dai W."/>
            <person name="Zou X."/>
            <person name="Zhu Y."/>
            <person name="Zhang Y."/>
            <person name="Wu Y.-Q."/>
            <person name="Xin Y."/>
            <person name="Nazarath L."/>
            <person name="Kovar C."/>
            <person name="Han Y."/>
            <person name="Muzny D."/>
            <person name="Gibbs R."/>
        </authorList>
    </citation>
    <scope>NUCLEOTIDE SEQUENCE [LARGE SCALE GENOMIC DNA]</scope>
    <source>
        <strain evidence="20">Jacobina</strain>
    </source>
</reference>
<evidence type="ECO:0000256" key="6">
    <source>
        <dbReference type="ARBA" id="ARBA00022679"/>
    </source>
</evidence>
<name>A0A1B0CL63_LUTLO</name>
<evidence type="ECO:0000256" key="15">
    <source>
        <dbReference type="SAM" id="MobiDB-lite"/>
    </source>
</evidence>
<dbReference type="InterPro" id="IPR013216">
    <property type="entry name" value="Methyltransf_11"/>
</dbReference>
<feature type="region of interest" description="Disordered" evidence="15">
    <location>
        <begin position="308"/>
        <end position="352"/>
    </location>
</feature>
<sequence length="352" mass="39557">MARRPEHLAPPEIFYNEEEARKYTNNTRIIDIQVQMCERALELLALPEDETHMILDIGCGSGLSGSVLEDQGHIWIGMDIAQAMLDVAVEREVEEEARKYTNNTRIIDIQVQMCERALELLALPEDETHMILDIGCGSGLSGSVLEDQGHIWIGMDIAQAMLDVAVEREVEGDLVLSDMGQGVPFKAGTFDGAISISALQWLCNADKKSHNPQKRLYKFFSTLFASLTRSARAVFQFYPENADQIELVTSQAMKAGFMGGLVVDYPNSAKAKKYFLVLMTGGIVQLPQALGTEGGSDHVDYAKKREMVKNSRGKPLKKSRDWILAKKERRRRQGKETRNDTKYTGRKRPDRF</sequence>
<dbReference type="SUPFAM" id="SSF53335">
    <property type="entry name" value="S-adenosyl-L-methionine-dependent methyltransferases"/>
    <property type="match status" value="2"/>
</dbReference>
<feature type="domain" description="Methyltransferase type 11" evidence="16">
    <location>
        <begin position="132"/>
        <end position="205"/>
    </location>
</feature>
<dbReference type="EnsemblMetazoa" id="LLOJ005350-RA">
    <property type="protein sequence ID" value="LLOJ005350-PA"/>
    <property type="gene ID" value="LLOJ005350"/>
</dbReference>
<evidence type="ECO:0000259" key="17">
    <source>
        <dbReference type="Pfam" id="PF12589"/>
    </source>
</evidence>
<dbReference type="Proteomes" id="UP000092461">
    <property type="component" value="Unassembled WGS sequence"/>
</dbReference>
<reference evidence="18" key="2">
    <citation type="journal article" date="2020" name="BMC">
        <title>Leishmania infection induces a limited differential gene expression in the sand fly midgut.</title>
        <authorList>
            <person name="Coutinho-Abreu I.V."/>
            <person name="Serafim T.D."/>
            <person name="Meneses C."/>
            <person name="Kamhawi S."/>
            <person name="Oliveira F."/>
            <person name="Valenzuela J.G."/>
        </authorList>
    </citation>
    <scope>NUCLEOTIDE SEQUENCE</scope>
    <source>
        <strain evidence="18">Jacobina</strain>
        <tissue evidence="18">Midgut</tissue>
    </source>
</reference>
<dbReference type="InterPro" id="IPR022238">
    <property type="entry name" value="Bud23_C"/>
</dbReference>
<dbReference type="EMBL" id="AJWK01016952">
    <property type="status" value="NOT_ANNOTATED_CDS"/>
    <property type="molecule type" value="Genomic_DNA"/>
</dbReference>
<dbReference type="PANTHER" id="PTHR12734">
    <property type="entry name" value="METHYLTRANSFERASE-RELATED"/>
    <property type="match status" value="1"/>
</dbReference>
<dbReference type="PANTHER" id="PTHR12734:SF0">
    <property type="entry name" value="18S RRNA (GUANINE-N(7))-METHYLTRANSFERASE-RELATED"/>
    <property type="match status" value="1"/>
</dbReference>
<dbReference type="AlphaFoldDB" id="A0A1B0CL63"/>
<dbReference type="EMBL" id="AJWK01016954">
    <property type="status" value="NOT_ANNOTATED_CDS"/>
    <property type="molecule type" value="Genomic_DNA"/>
</dbReference>
<evidence type="ECO:0000256" key="12">
    <source>
        <dbReference type="ARBA" id="ARBA00074415"/>
    </source>
</evidence>
<dbReference type="Gene3D" id="3.40.50.150">
    <property type="entry name" value="Vaccinia Virus protein VP39"/>
    <property type="match status" value="2"/>
</dbReference>
<keyword evidence="8" id="KW-0539">Nucleus</keyword>
<evidence type="ECO:0000256" key="3">
    <source>
        <dbReference type="ARBA" id="ARBA00005547"/>
    </source>
</evidence>
<comment type="catalytic activity">
    <reaction evidence="9">
        <text>a guanosine in 18S rRNA + S-adenosyl-L-methionine = an N(7)-methylguanosine in 18S rRNA + S-adenosyl-L-homocysteine</text>
        <dbReference type="Rhea" id="RHEA:54584"/>
        <dbReference type="Rhea" id="RHEA-COMP:13937"/>
        <dbReference type="Rhea" id="RHEA-COMP:13938"/>
        <dbReference type="ChEBI" id="CHEBI:57856"/>
        <dbReference type="ChEBI" id="CHEBI:59789"/>
        <dbReference type="ChEBI" id="CHEBI:74269"/>
        <dbReference type="ChEBI" id="CHEBI:74480"/>
    </reaction>
</comment>
<comment type="subcellular location">
    <subcellularLocation>
        <location evidence="2">Cytoplasm</location>
    </subcellularLocation>
    <subcellularLocation>
        <location evidence="1">Nucleus</location>
    </subcellularLocation>
</comment>
<protein>
    <recommendedName>
        <fullName evidence="12">18S rRNA (guanine-N(7))-methyltransferase</fullName>
    </recommendedName>
    <alternativeName>
        <fullName evidence="14">Bud site selection protein 23 homolog</fullName>
    </alternativeName>
    <alternativeName>
        <fullName evidence="13">rRNA methyltransferase and ribosome maturation factor</fullName>
    </alternativeName>
</protein>